<proteinExistence type="predicted"/>
<reference evidence="3" key="2">
    <citation type="submission" date="2014-05" db="EMBL/GenBank/DDBJ databases">
        <title>Draft genome sequence of Virgibacillus massiliensis Vm-5.</title>
        <authorList>
            <person name="Khelaifia S."/>
            <person name="Croce O."/>
            <person name="Lagier J.C."/>
            <person name="Raoult D."/>
        </authorList>
    </citation>
    <scope>NUCLEOTIDE SEQUENCE [LARGE SCALE GENOMIC DNA]</scope>
    <source>
        <strain evidence="3">Vm-5</strain>
    </source>
</reference>
<dbReference type="AlphaFoldDB" id="A0A024QFF5"/>
<dbReference type="PANTHER" id="PTHR13355:SF11">
    <property type="entry name" value="GLUCOSAMINE 6-PHOSPHATE N-ACETYLTRANSFERASE"/>
    <property type="match status" value="1"/>
</dbReference>
<dbReference type="eggNOG" id="COG2153">
    <property type="taxonomic scope" value="Bacteria"/>
</dbReference>
<evidence type="ECO:0000313" key="2">
    <source>
        <dbReference type="EMBL" id="CDQ40957.1"/>
    </source>
</evidence>
<dbReference type="InterPro" id="IPR016181">
    <property type="entry name" value="Acyl_CoA_acyltransferase"/>
</dbReference>
<dbReference type="SUPFAM" id="SSF55729">
    <property type="entry name" value="Acyl-CoA N-acyltransferases (Nat)"/>
    <property type="match status" value="1"/>
</dbReference>
<protein>
    <submittedName>
        <fullName evidence="2">Putative acyltransferase</fullName>
    </submittedName>
</protein>
<dbReference type="Proteomes" id="UP000028875">
    <property type="component" value="Unassembled WGS sequence"/>
</dbReference>
<dbReference type="Gene3D" id="3.40.630.30">
    <property type="match status" value="1"/>
</dbReference>
<sequence>MEWVVKTFNELDAEELYKILQLRVDVFVVEQRCAYPELDGYDFRSIHYYLKDGEEIAAYARLLPAGSMYEEASIGRVLVAAKYRGNGYGRQLLANVLHYMKNEQVYTLKIQAQQYLKKFYESFQFRQISEPYLDDGIWHIDMTWVNDHN</sequence>
<dbReference type="PANTHER" id="PTHR13355">
    <property type="entry name" value="GLUCOSAMINE 6-PHOSPHATE N-ACETYLTRANSFERASE"/>
    <property type="match status" value="1"/>
</dbReference>
<gene>
    <name evidence="2" type="ORF">BN990_03305</name>
</gene>
<dbReference type="InterPro" id="IPR000182">
    <property type="entry name" value="GNAT_dom"/>
</dbReference>
<reference evidence="2 3" key="1">
    <citation type="submission" date="2014-03" db="EMBL/GenBank/DDBJ databases">
        <authorList>
            <person name="Urmite Genomes U."/>
        </authorList>
    </citation>
    <scope>NUCLEOTIDE SEQUENCE [LARGE SCALE GENOMIC DNA]</scope>
    <source>
        <strain evidence="2 3">Vm-5</strain>
    </source>
</reference>
<dbReference type="CDD" id="cd04301">
    <property type="entry name" value="NAT_SF"/>
    <property type="match status" value="1"/>
</dbReference>
<comment type="caution">
    <text evidence="2">The sequence shown here is derived from an EMBL/GenBank/DDBJ whole genome shotgun (WGS) entry which is preliminary data.</text>
</comment>
<dbReference type="RefSeq" id="WP_021288639.1">
    <property type="nucleotide sequence ID" value="NZ_BNER01000007.1"/>
</dbReference>
<dbReference type="InterPro" id="IPR039143">
    <property type="entry name" value="GNPNAT1-like"/>
</dbReference>
<dbReference type="STRING" id="1462526.BN990_03305"/>
<name>A0A024QFF5_9BACI</name>
<dbReference type="OrthoDB" id="9796171at2"/>
<dbReference type="GO" id="GO:0004343">
    <property type="term" value="F:glucosamine 6-phosphate N-acetyltransferase activity"/>
    <property type="evidence" value="ECO:0007669"/>
    <property type="project" value="TreeGrafter"/>
</dbReference>
<keyword evidence="2" id="KW-0808">Transferase</keyword>
<keyword evidence="3" id="KW-1185">Reference proteome</keyword>
<evidence type="ECO:0000259" key="1">
    <source>
        <dbReference type="PROSITE" id="PS51186"/>
    </source>
</evidence>
<accession>A0A024QFF5</accession>
<evidence type="ECO:0000313" key="3">
    <source>
        <dbReference type="Proteomes" id="UP000028875"/>
    </source>
</evidence>
<dbReference type="Pfam" id="PF13673">
    <property type="entry name" value="Acetyltransf_10"/>
    <property type="match status" value="1"/>
</dbReference>
<organism evidence="2 3">
    <name type="scientific">Virgibacillus massiliensis</name>
    <dbReference type="NCBI Taxonomy" id="1462526"/>
    <lineage>
        <taxon>Bacteria</taxon>
        <taxon>Bacillati</taxon>
        <taxon>Bacillota</taxon>
        <taxon>Bacilli</taxon>
        <taxon>Bacillales</taxon>
        <taxon>Bacillaceae</taxon>
        <taxon>Virgibacillus</taxon>
    </lineage>
</organism>
<keyword evidence="2" id="KW-0012">Acyltransferase</keyword>
<dbReference type="PROSITE" id="PS51186">
    <property type="entry name" value="GNAT"/>
    <property type="match status" value="1"/>
</dbReference>
<dbReference type="EMBL" id="CCDP010000002">
    <property type="protein sequence ID" value="CDQ40957.1"/>
    <property type="molecule type" value="Genomic_DNA"/>
</dbReference>
<feature type="domain" description="N-acetyltransferase" evidence="1">
    <location>
        <begin position="6"/>
        <end position="147"/>
    </location>
</feature>